<dbReference type="GO" id="GO:0016491">
    <property type="term" value="F:oxidoreductase activity"/>
    <property type="evidence" value="ECO:0007669"/>
    <property type="project" value="InterPro"/>
</dbReference>
<organism evidence="4 5">
    <name type="scientific">Floccifex porci</name>
    <dbReference type="NCBI Taxonomy" id="2606629"/>
    <lineage>
        <taxon>Bacteria</taxon>
        <taxon>Bacillati</taxon>
        <taxon>Bacillota</taxon>
        <taxon>Erysipelotrichia</taxon>
        <taxon>Erysipelotrichales</taxon>
        <taxon>Erysipelotrichaceae</taxon>
        <taxon>Floccifex</taxon>
    </lineage>
</organism>
<name>A0A7X2T3V5_9FIRM</name>
<dbReference type="InterPro" id="IPR029039">
    <property type="entry name" value="Flavoprotein-like_sf"/>
</dbReference>
<evidence type="ECO:0000313" key="5">
    <source>
        <dbReference type="Proteomes" id="UP000470082"/>
    </source>
</evidence>
<dbReference type="InterPro" id="IPR051796">
    <property type="entry name" value="ISF_SsuE-like"/>
</dbReference>
<dbReference type="InterPro" id="IPR005025">
    <property type="entry name" value="FMN_Rdtase-like_dom"/>
</dbReference>
<accession>A0A7X2T3V5</accession>
<reference evidence="4 5" key="1">
    <citation type="submission" date="2019-08" db="EMBL/GenBank/DDBJ databases">
        <title>In-depth cultivation of the pig gut microbiome towards novel bacterial diversity and tailored functional studies.</title>
        <authorList>
            <person name="Wylensek D."/>
            <person name="Hitch T.C.A."/>
            <person name="Clavel T."/>
        </authorList>
    </citation>
    <scope>NUCLEOTIDE SEQUENCE [LARGE SCALE GENOMIC DNA]</scope>
    <source>
        <strain evidence="4 5">LKV-178-WT-2G</strain>
    </source>
</reference>
<dbReference type="EMBL" id="VUMM01000013">
    <property type="protein sequence ID" value="MSS01862.1"/>
    <property type="molecule type" value="Genomic_DNA"/>
</dbReference>
<comment type="caution">
    <text evidence="4">The sequence shown here is derived from an EMBL/GenBank/DDBJ whole genome shotgun (WGS) entry which is preliminary data.</text>
</comment>
<keyword evidence="1" id="KW-0285">Flavoprotein</keyword>
<evidence type="ECO:0000259" key="3">
    <source>
        <dbReference type="Pfam" id="PF03358"/>
    </source>
</evidence>
<dbReference type="Pfam" id="PF03358">
    <property type="entry name" value="FMN_red"/>
    <property type="match status" value="1"/>
</dbReference>
<dbReference type="PANTHER" id="PTHR43278:SF2">
    <property type="entry name" value="IRON-SULFUR FLAVOPROTEIN"/>
    <property type="match status" value="1"/>
</dbReference>
<dbReference type="SUPFAM" id="SSF52218">
    <property type="entry name" value="Flavoproteins"/>
    <property type="match status" value="1"/>
</dbReference>
<keyword evidence="5" id="KW-1185">Reference proteome</keyword>
<evidence type="ECO:0000256" key="2">
    <source>
        <dbReference type="ARBA" id="ARBA00022643"/>
    </source>
</evidence>
<evidence type="ECO:0000256" key="1">
    <source>
        <dbReference type="ARBA" id="ARBA00022630"/>
    </source>
</evidence>
<gene>
    <name evidence="4" type="ORF">FYJ50_07095</name>
</gene>
<dbReference type="Proteomes" id="UP000470082">
    <property type="component" value="Unassembled WGS sequence"/>
</dbReference>
<dbReference type="RefSeq" id="WP_154460534.1">
    <property type="nucleotide sequence ID" value="NZ_VUMM01000013.1"/>
</dbReference>
<dbReference type="Gene3D" id="3.40.50.360">
    <property type="match status" value="1"/>
</dbReference>
<evidence type="ECO:0000313" key="4">
    <source>
        <dbReference type="EMBL" id="MSS01862.1"/>
    </source>
</evidence>
<dbReference type="PANTHER" id="PTHR43278">
    <property type="entry name" value="NAD(P)H-DEPENDENT FMN-CONTAINING OXIDOREDUCTASE YWQN-RELATED"/>
    <property type="match status" value="1"/>
</dbReference>
<feature type="domain" description="NADPH-dependent FMN reductase-like" evidence="3">
    <location>
        <begin position="4"/>
        <end position="117"/>
    </location>
</feature>
<protein>
    <submittedName>
        <fullName evidence="4">Flavodoxin family protein</fullName>
    </submittedName>
</protein>
<keyword evidence="2" id="KW-0288">FMN</keyword>
<sequence length="180" mass="19876">MSKKVLIVSTSLRAGSNSDIMARECAKGAKEAGHEVEYISLKGKKIEYCIGCLTCQMKGSCVLKDDMAEIMAKVKDAQVIVYATPIYYYEMSGQMKTLLDRLNPLFTSNYSFRDIYMIATAAENEESAFEKAYSGLKGWVDCFEKARLKGIVFGGGIADADDAGNHEDIMRKAYKLGLSL</sequence>
<dbReference type="AlphaFoldDB" id="A0A7X2T3V5"/>
<proteinExistence type="predicted"/>